<evidence type="ECO:0000313" key="11">
    <source>
        <dbReference type="EMBL" id="ALC44048.1"/>
    </source>
</evidence>
<sequence length="445" mass="51219">MKVKMISRNPDNYVRETKLQQHKIPRNYDPALHPLEGPREYVRALNATKLDRVFAKPFICNLSGHRDGVACFGKHPKLLSTMATGAYDGEVRIWDLANRTSMRSFVAHDGFVRGMAYAKNGNCLFTVGDDKTIKVWASKQPEEGEEESPVNTILSRHLLHGISHNRKDNSFATCGEVCAIWDEEHNDPIKTLKWGVDTLHTISYNPVETNVLACCASDRSIILYDQREAQPLRKVVLTMKSNKLAWNPMEAFNFTVANEDCNLYTFDTRKLSAPLKVHFDHVSAVTDVDYSPTGKEFVTASYDKTVRIYHAHQSHSRDIYHTKRMQHVVCIAWSLDNRYIFSGSDEMNIRMWKANASEKLGVIRPRERANFNYQEAIKEKYAAHPQIKRIARHRQVPRHVLNAQRKMRAVKDKELLKEANVRKHSKKGKVPFVSEKKKHVLRQDV</sequence>
<dbReference type="PROSITE" id="PS50082">
    <property type="entry name" value="WD_REPEATS_2"/>
    <property type="match status" value="4"/>
</dbReference>
<dbReference type="OMA" id="EDHNAYI"/>
<dbReference type="FunFam" id="2.130.10.10:FF:000132">
    <property type="entry name" value="DDB1- and CUL4-associated factor 13"/>
    <property type="match status" value="1"/>
</dbReference>
<dbReference type="Pfam" id="PF00400">
    <property type="entry name" value="WD40"/>
    <property type="match status" value="4"/>
</dbReference>
<dbReference type="SMR" id="A0A0M5IYR0"/>
<name>A0A0M5IYR0_DROBS</name>
<dbReference type="OrthoDB" id="10249065at2759"/>
<evidence type="ECO:0000259" key="10">
    <source>
        <dbReference type="Pfam" id="PF04158"/>
    </source>
</evidence>
<dbReference type="Gene3D" id="2.130.10.10">
    <property type="entry name" value="YVTN repeat-like/Quinoprotein amine dehydrogenase"/>
    <property type="match status" value="2"/>
</dbReference>
<dbReference type="PROSITE" id="PS50294">
    <property type="entry name" value="WD_REPEATS_REGION"/>
    <property type="match status" value="3"/>
</dbReference>
<comment type="subcellular location">
    <subcellularLocation>
        <location evidence="1">Nucleus</location>
        <location evidence="1">Nucleolus</location>
    </subcellularLocation>
</comment>
<proteinExistence type="inferred from homology"/>
<feature type="repeat" description="WD" evidence="9">
    <location>
        <begin position="278"/>
        <end position="309"/>
    </location>
</feature>
<dbReference type="Proteomes" id="UP000494163">
    <property type="component" value="Chromosome 3L"/>
</dbReference>
<protein>
    <recommendedName>
        <fullName evidence="3">DDB1- and CUL4-associated factor 13</fullName>
    </recommendedName>
    <alternativeName>
        <fullName evidence="8">WD repeat and SOF domain-containing protein 1</fullName>
    </alternativeName>
</protein>
<dbReference type="AlphaFoldDB" id="A0A0M5IYR0"/>
<organism evidence="11 12">
    <name type="scientific">Drosophila busckii</name>
    <name type="common">Fruit fly</name>
    <dbReference type="NCBI Taxonomy" id="30019"/>
    <lineage>
        <taxon>Eukaryota</taxon>
        <taxon>Metazoa</taxon>
        <taxon>Ecdysozoa</taxon>
        <taxon>Arthropoda</taxon>
        <taxon>Hexapoda</taxon>
        <taxon>Insecta</taxon>
        <taxon>Pterygota</taxon>
        <taxon>Neoptera</taxon>
        <taxon>Endopterygota</taxon>
        <taxon>Diptera</taxon>
        <taxon>Brachycera</taxon>
        <taxon>Muscomorpha</taxon>
        <taxon>Ephydroidea</taxon>
        <taxon>Drosophilidae</taxon>
        <taxon>Drosophila</taxon>
    </lineage>
</organism>
<dbReference type="SMART" id="SM00320">
    <property type="entry name" value="WD40"/>
    <property type="match status" value="5"/>
</dbReference>
<reference evidence="11 12" key="1">
    <citation type="submission" date="2015-08" db="EMBL/GenBank/DDBJ databases">
        <title>Ancestral chromatin configuration constrains chromatin evolution on differentiating sex chromosomes in Drosophila.</title>
        <authorList>
            <person name="Zhou Q."/>
            <person name="Bachtrog D."/>
        </authorList>
    </citation>
    <scope>NUCLEOTIDE SEQUENCE [LARGE SCALE GENOMIC DNA]</scope>
    <source>
        <tissue evidence="11">Whole larvae</tissue>
    </source>
</reference>
<feature type="domain" description="Sof1-like protein" evidence="10">
    <location>
        <begin position="354"/>
        <end position="440"/>
    </location>
</feature>
<feature type="repeat" description="WD" evidence="9">
    <location>
        <begin position="105"/>
        <end position="136"/>
    </location>
</feature>
<dbReference type="Pfam" id="PF04158">
    <property type="entry name" value="Sof1"/>
    <property type="match status" value="1"/>
</dbReference>
<keyword evidence="6" id="KW-0539">Nucleus</keyword>
<dbReference type="UniPathway" id="UPA00143"/>
<dbReference type="PANTHER" id="PTHR22851:SF0">
    <property type="entry name" value="DDB1- AND CUL4-ASSOCIATED FACTOR 13"/>
    <property type="match status" value="1"/>
</dbReference>
<dbReference type="InterPro" id="IPR001680">
    <property type="entry name" value="WD40_rpt"/>
</dbReference>
<feature type="repeat" description="WD" evidence="9">
    <location>
        <begin position="321"/>
        <end position="362"/>
    </location>
</feature>
<dbReference type="SUPFAM" id="SSF50978">
    <property type="entry name" value="WD40 repeat-like"/>
    <property type="match status" value="1"/>
</dbReference>
<dbReference type="STRING" id="30019.A0A0M5IYR0"/>
<keyword evidence="5" id="KW-0677">Repeat</keyword>
<dbReference type="InterPro" id="IPR015943">
    <property type="entry name" value="WD40/YVTN_repeat-like_dom_sf"/>
</dbReference>
<keyword evidence="7" id="KW-0687">Ribonucleoprotein</keyword>
<dbReference type="InterPro" id="IPR051733">
    <property type="entry name" value="WD_repeat_DCAF13/WDSOF1"/>
</dbReference>
<dbReference type="InterPro" id="IPR036322">
    <property type="entry name" value="WD40_repeat_dom_sf"/>
</dbReference>
<evidence type="ECO:0000256" key="4">
    <source>
        <dbReference type="ARBA" id="ARBA00022574"/>
    </source>
</evidence>
<feature type="repeat" description="WD" evidence="9">
    <location>
        <begin position="62"/>
        <end position="104"/>
    </location>
</feature>
<dbReference type="FunFam" id="2.130.10.10:FF:000826">
    <property type="entry name" value="DDB1- and CUL4-associated factor 13"/>
    <property type="match status" value="1"/>
</dbReference>
<comment type="similarity">
    <text evidence="2">Belongs to the WD repeat DCAF13/WDSOF1 family.</text>
</comment>
<evidence type="ECO:0000313" key="12">
    <source>
        <dbReference type="Proteomes" id="UP000494163"/>
    </source>
</evidence>
<dbReference type="GO" id="GO:0000462">
    <property type="term" value="P:maturation of SSU-rRNA from tricistronic rRNA transcript (SSU-rRNA, 5.8S rRNA, LSU-rRNA)"/>
    <property type="evidence" value="ECO:0007669"/>
    <property type="project" value="TreeGrafter"/>
</dbReference>
<evidence type="ECO:0000256" key="3">
    <source>
        <dbReference type="ARBA" id="ARBA00021762"/>
    </source>
</evidence>
<gene>
    <name evidence="11" type="ORF">Dbus_chr3Lg1214</name>
</gene>
<evidence type="ECO:0000256" key="9">
    <source>
        <dbReference type="PROSITE-ProRule" id="PRU00221"/>
    </source>
</evidence>
<evidence type="ECO:0000256" key="1">
    <source>
        <dbReference type="ARBA" id="ARBA00004604"/>
    </source>
</evidence>
<evidence type="ECO:0000256" key="6">
    <source>
        <dbReference type="ARBA" id="ARBA00023242"/>
    </source>
</evidence>
<dbReference type="InterPro" id="IPR019775">
    <property type="entry name" value="WD40_repeat_CS"/>
</dbReference>
<keyword evidence="4 9" id="KW-0853">WD repeat</keyword>
<dbReference type="InterPro" id="IPR007287">
    <property type="entry name" value="Sof1"/>
</dbReference>
<keyword evidence="12" id="KW-1185">Reference proteome</keyword>
<dbReference type="GO" id="GO:0032040">
    <property type="term" value="C:small-subunit processome"/>
    <property type="evidence" value="ECO:0007669"/>
    <property type="project" value="TreeGrafter"/>
</dbReference>
<evidence type="ECO:0000256" key="7">
    <source>
        <dbReference type="ARBA" id="ARBA00023274"/>
    </source>
</evidence>
<dbReference type="EMBL" id="CP012525">
    <property type="protein sequence ID" value="ALC44048.1"/>
    <property type="molecule type" value="Genomic_DNA"/>
</dbReference>
<evidence type="ECO:0000256" key="5">
    <source>
        <dbReference type="ARBA" id="ARBA00022737"/>
    </source>
</evidence>
<dbReference type="GO" id="GO:0016567">
    <property type="term" value="P:protein ubiquitination"/>
    <property type="evidence" value="ECO:0007669"/>
    <property type="project" value="UniProtKB-UniPathway"/>
</dbReference>
<dbReference type="PANTHER" id="PTHR22851">
    <property type="entry name" value="U3 SMALL NUCLEOLAR RNA U3 SNORNA ASSOCIATED PROTEIN"/>
    <property type="match status" value="1"/>
</dbReference>
<dbReference type="PROSITE" id="PS00678">
    <property type="entry name" value="WD_REPEATS_1"/>
    <property type="match status" value="1"/>
</dbReference>
<accession>A0A0M5IYR0</accession>
<evidence type="ECO:0000256" key="8">
    <source>
        <dbReference type="ARBA" id="ARBA00032239"/>
    </source>
</evidence>
<evidence type="ECO:0000256" key="2">
    <source>
        <dbReference type="ARBA" id="ARBA00005649"/>
    </source>
</evidence>